<dbReference type="InterPro" id="IPR008993">
    <property type="entry name" value="TIMP-like_OB-fold"/>
</dbReference>
<protein>
    <recommendedName>
        <fullName evidence="5">Tissue inhibitor of metalloproteinase</fullName>
    </recommendedName>
</protein>
<dbReference type="EMBL" id="JAGRPV010000001">
    <property type="protein sequence ID" value="MDI4646925.1"/>
    <property type="molecule type" value="Genomic_DNA"/>
</dbReference>
<evidence type="ECO:0000256" key="2">
    <source>
        <dbReference type="SAM" id="SignalP"/>
    </source>
</evidence>
<feature type="transmembrane region" description="Helical" evidence="1">
    <location>
        <begin position="162"/>
        <end position="180"/>
    </location>
</feature>
<organism evidence="3 4">
    <name type="scientific">Cohnella hashimotonis</name>
    <dbReference type="NCBI Taxonomy" id="2826895"/>
    <lineage>
        <taxon>Bacteria</taxon>
        <taxon>Bacillati</taxon>
        <taxon>Bacillota</taxon>
        <taxon>Bacilli</taxon>
        <taxon>Bacillales</taxon>
        <taxon>Paenibacillaceae</taxon>
        <taxon>Cohnella</taxon>
    </lineage>
</organism>
<gene>
    <name evidence="3" type="ORF">KB449_18260</name>
</gene>
<keyword evidence="1" id="KW-0812">Transmembrane</keyword>
<evidence type="ECO:0000256" key="1">
    <source>
        <dbReference type="SAM" id="Phobius"/>
    </source>
</evidence>
<reference evidence="3" key="1">
    <citation type="submission" date="2023-04" db="EMBL/GenBank/DDBJ databases">
        <title>Comparative genomic analysis of Cohnella hashimotonis sp. nov., isolated from the International Space Station.</title>
        <authorList>
            <person name="Venkateswaran K."/>
            <person name="Simpson A."/>
        </authorList>
    </citation>
    <scope>NUCLEOTIDE SEQUENCE</scope>
    <source>
        <strain evidence="3">F6_2S_P_1</strain>
    </source>
</reference>
<evidence type="ECO:0008006" key="5">
    <source>
        <dbReference type="Google" id="ProtNLM"/>
    </source>
</evidence>
<sequence length="189" mass="20835">MRRFVTVFMLAIFVFAGLVSFPPSRAFACSCVDSSIPQKLQDASAVFVGKVAHKGFSSFFTARETRQYSFKVERAWKGVATKRVTIQSIDGDASSCGTGFKRNHTYLVFAYQDEHKQLRTSLCSGNIPLIKADDAIAQLGKAEIEGASLADGNGEGDPSLNLFLYISAIVLVTAAGIYVWKIYKRKRMR</sequence>
<feature type="signal peptide" evidence="2">
    <location>
        <begin position="1"/>
        <end position="28"/>
    </location>
</feature>
<dbReference type="Gene3D" id="2.40.50.120">
    <property type="match status" value="1"/>
</dbReference>
<accession>A0ABT6TJL5</accession>
<proteinExistence type="predicted"/>
<feature type="chain" id="PRO_5045408062" description="Tissue inhibitor of metalloproteinase" evidence="2">
    <location>
        <begin position="29"/>
        <end position="189"/>
    </location>
</feature>
<dbReference type="Proteomes" id="UP001161691">
    <property type="component" value="Unassembled WGS sequence"/>
</dbReference>
<dbReference type="SUPFAM" id="SSF50242">
    <property type="entry name" value="TIMP-like"/>
    <property type="match status" value="1"/>
</dbReference>
<evidence type="ECO:0000313" key="3">
    <source>
        <dbReference type="EMBL" id="MDI4646925.1"/>
    </source>
</evidence>
<evidence type="ECO:0000313" key="4">
    <source>
        <dbReference type="Proteomes" id="UP001161691"/>
    </source>
</evidence>
<dbReference type="RefSeq" id="WP_282909735.1">
    <property type="nucleotide sequence ID" value="NZ_JAGRPV010000001.1"/>
</dbReference>
<keyword evidence="1" id="KW-1133">Transmembrane helix</keyword>
<comment type="caution">
    <text evidence="3">The sequence shown here is derived from an EMBL/GenBank/DDBJ whole genome shotgun (WGS) entry which is preliminary data.</text>
</comment>
<keyword evidence="2" id="KW-0732">Signal</keyword>
<keyword evidence="4" id="KW-1185">Reference proteome</keyword>
<name>A0ABT6TJL5_9BACL</name>
<keyword evidence="1" id="KW-0472">Membrane</keyword>